<protein>
    <submittedName>
        <fullName evidence="2">Glycosyltransferase family 25 protein</fullName>
    </submittedName>
</protein>
<keyword evidence="3" id="KW-1185">Reference proteome</keyword>
<accession>A0AAE2VYE0</accession>
<dbReference type="RefSeq" id="WP_064222844.1">
    <property type="nucleotide sequence ID" value="NZ_CANKZB010000003.1"/>
</dbReference>
<dbReference type="Proteomes" id="UP000732193">
    <property type="component" value="Unassembled WGS sequence"/>
</dbReference>
<dbReference type="InterPro" id="IPR002654">
    <property type="entry name" value="Glyco_trans_25"/>
</dbReference>
<reference evidence="2 3" key="1">
    <citation type="submission" date="2021-01" db="EMBL/GenBank/DDBJ databases">
        <title>Diatom-associated Roseobacters Show Island Model of Population Structure.</title>
        <authorList>
            <person name="Qu L."/>
            <person name="Feng X."/>
            <person name="Chen Y."/>
            <person name="Li L."/>
            <person name="Wang X."/>
            <person name="Hu Z."/>
            <person name="Wang H."/>
            <person name="Luo H."/>
        </authorList>
    </citation>
    <scope>NUCLEOTIDE SEQUENCE [LARGE SCALE GENOMIC DNA]</scope>
    <source>
        <strain evidence="2 3">TR60-84</strain>
    </source>
</reference>
<dbReference type="CDD" id="cd06532">
    <property type="entry name" value="Glyco_transf_25"/>
    <property type="match status" value="1"/>
</dbReference>
<dbReference type="Pfam" id="PF01755">
    <property type="entry name" value="Glyco_transf_25"/>
    <property type="match status" value="1"/>
</dbReference>
<dbReference type="EMBL" id="JAFBRM010000002">
    <property type="protein sequence ID" value="MBM1714124.1"/>
    <property type="molecule type" value="Genomic_DNA"/>
</dbReference>
<evidence type="ECO:0000259" key="1">
    <source>
        <dbReference type="Pfam" id="PF01755"/>
    </source>
</evidence>
<evidence type="ECO:0000313" key="2">
    <source>
        <dbReference type="EMBL" id="MBM1714124.1"/>
    </source>
</evidence>
<name>A0AAE2VYE0_9RHOB</name>
<feature type="domain" description="Glycosyl transferase family 25" evidence="1">
    <location>
        <begin position="3"/>
        <end position="118"/>
    </location>
</feature>
<dbReference type="AlphaFoldDB" id="A0AAE2VYE0"/>
<comment type="caution">
    <text evidence="2">The sequence shown here is derived from an EMBL/GenBank/DDBJ whole genome shotgun (WGS) entry which is preliminary data.</text>
</comment>
<gene>
    <name evidence="2" type="ORF">JQV55_11150</name>
</gene>
<evidence type="ECO:0000313" key="3">
    <source>
        <dbReference type="Proteomes" id="UP000732193"/>
    </source>
</evidence>
<proteinExistence type="predicted"/>
<organism evidence="2 3">
    <name type="scientific">Sulfitobacter geojensis</name>
    <dbReference type="NCBI Taxonomy" id="1342299"/>
    <lineage>
        <taxon>Bacteria</taxon>
        <taxon>Pseudomonadati</taxon>
        <taxon>Pseudomonadota</taxon>
        <taxon>Alphaproteobacteria</taxon>
        <taxon>Rhodobacterales</taxon>
        <taxon>Roseobacteraceae</taxon>
        <taxon>Sulfitobacter</taxon>
    </lineage>
</organism>
<sequence length="235" mass="25795">MRSLIIHLSSAGGRTENVSRLLRDLPSAEVVEAVDGNDPAVPAQIKQVAGTLHHPPYPFSLNAAEVGCFLSHRLCWQMIADGDAPYALIAEDDLAIDPVPFANAMKLVAGYADEDSYIRLPAKPRERVVGAIAYEGDAALFVPRTIGLQLVCQIVGRRAARRLLAASEVIDRPVDTTLQMHWVTGQKVHAIMPSGVSEVAGPSTIQRKTRTSDVLMREMRRARYRAQIKRRPQKA</sequence>